<dbReference type="VEuPathDB" id="FungiDB:EYZ11_006928"/>
<keyword evidence="3" id="KW-1185">Reference proteome</keyword>
<dbReference type="EMBL" id="SOSA01000256">
    <property type="protein sequence ID" value="THC93575.1"/>
    <property type="molecule type" value="Genomic_DNA"/>
</dbReference>
<evidence type="ECO:0000313" key="3">
    <source>
        <dbReference type="Proteomes" id="UP000308092"/>
    </source>
</evidence>
<evidence type="ECO:0000256" key="1">
    <source>
        <dbReference type="SAM" id="MobiDB-lite"/>
    </source>
</evidence>
<protein>
    <submittedName>
        <fullName evidence="2">Uncharacterized protein</fullName>
    </submittedName>
</protein>
<name>A0A4S3JEP9_9EURO</name>
<dbReference type="STRING" id="1220188.A0A4S3JEP9"/>
<evidence type="ECO:0000313" key="2">
    <source>
        <dbReference type="EMBL" id="THC93575.1"/>
    </source>
</evidence>
<dbReference type="Pfam" id="PF12520">
    <property type="entry name" value="DUF3723"/>
    <property type="match status" value="1"/>
</dbReference>
<dbReference type="AlphaFoldDB" id="A0A4S3JEP9"/>
<feature type="compositionally biased region" description="Basic and acidic residues" evidence="1">
    <location>
        <begin position="334"/>
        <end position="363"/>
    </location>
</feature>
<dbReference type="Proteomes" id="UP000308092">
    <property type="component" value="Unassembled WGS sequence"/>
</dbReference>
<organism evidence="2 3">
    <name type="scientific">Aspergillus tanneri</name>
    <dbReference type="NCBI Taxonomy" id="1220188"/>
    <lineage>
        <taxon>Eukaryota</taxon>
        <taxon>Fungi</taxon>
        <taxon>Dikarya</taxon>
        <taxon>Ascomycota</taxon>
        <taxon>Pezizomycotina</taxon>
        <taxon>Eurotiomycetes</taxon>
        <taxon>Eurotiomycetidae</taxon>
        <taxon>Eurotiales</taxon>
        <taxon>Aspergillaceae</taxon>
        <taxon>Aspergillus</taxon>
        <taxon>Aspergillus subgen. Circumdati</taxon>
    </lineage>
</organism>
<feature type="region of interest" description="Disordered" evidence="1">
    <location>
        <begin position="333"/>
        <end position="363"/>
    </location>
</feature>
<accession>A0A4S3JEP9</accession>
<gene>
    <name evidence="2" type="ORF">EYZ11_006928</name>
</gene>
<dbReference type="InterPro" id="IPR022198">
    <property type="entry name" value="DUF3723"/>
</dbReference>
<proteinExistence type="predicted"/>
<sequence length="363" mass="41587">MRIDAHTVESLQLLAPGVSRKDAKIVRGLVLGGEAFSAFDDSERTAIWEKLQRTKRLVEVSDCHPTLSTAMRRILRSSEQCLIQTSDTAFRQESASVTEYEDLAYRQIWLYAMRHYPKMAKEPESSNRVAKPGSEKADEVVLHEMAVLARRLGFESPQISELVDQSPDRQIALAALLKARKLDRYRYNNDHMESLISRITDCFQVAVSTNQLSHNSTNTRETTKKDRCGLPRTLSQEQDSHFLFIDQLHIDELVTGGKVSSLFVRQCVYFAFFGKLPSSQRHRGFWGLPSSGVTSGLMSPLFVPNTRHDLDLHIPRDDSSILDDDFATFGQDKQQNELDWRQQNELDKRQKNELDKRRKSELD</sequence>
<reference evidence="2 3" key="1">
    <citation type="submission" date="2019-03" db="EMBL/GenBank/DDBJ databases">
        <title>The genome sequence of a newly discovered highly antifungal drug resistant Aspergillus species, Aspergillus tanneri NIH 1004.</title>
        <authorList>
            <person name="Mounaud S."/>
            <person name="Singh I."/>
            <person name="Joardar V."/>
            <person name="Pakala S."/>
            <person name="Pakala S."/>
            <person name="Venepally P."/>
            <person name="Hoover J."/>
            <person name="Nierman W."/>
            <person name="Chung J."/>
            <person name="Losada L."/>
        </authorList>
    </citation>
    <scope>NUCLEOTIDE SEQUENCE [LARGE SCALE GENOMIC DNA]</scope>
    <source>
        <strain evidence="2 3">NIH1004</strain>
    </source>
</reference>
<comment type="caution">
    <text evidence="2">The sequence shown here is derived from an EMBL/GenBank/DDBJ whole genome shotgun (WGS) entry which is preliminary data.</text>
</comment>